<dbReference type="Gene3D" id="3.40.720.10">
    <property type="entry name" value="Alkaline Phosphatase, subunit A"/>
    <property type="match status" value="1"/>
</dbReference>
<dbReference type="PANTHER" id="PTHR42693">
    <property type="entry name" value="ARYLSULFATASE FAMILY MEMBER"/>
    <property type="match status" value="1"/>
</dbReference>
<dbReference type="InterPro" id="IPR050738">
    <property type="entry name" value="Sulfatase"/>
</dbReference>
<proteinExistence type="inferred from homology"/>
<dbReference type="InterPro" id="IPR017850">
    <property type="entry name" value="Alkaline_phosphatase_core_sf"/>
</dbReference>
<evidence type="ECO:0000313" key="4">
    <source>
        <dbReference type="Proteomes" id="UP000092819"/>
    </source>
</evidence>
<dbReference type="AlphaFoldDB" id="A0A1C3J833"/>
<dbReference type="Proteomes" id="UP000092819">
    <property type="component" value="Unassembled WGS sequence"/>
</dbReference>
<name>A0A1C3J833_9VIBR</name>
<feature type="signal peptide" evidence="2">
    <location>
        <begin position="1"/>
        <end position="43"/>
    </location>
</feature>
<gene>
    <name evidence="3" type="ORF">VCE7224_00025</name>
</gene>
<evidence type="ECO:0000256" key="2">
    <source>
        <dbReference type="SAM" id="SignalP"/>
    </source>
</evidence>
<evidence type="ECO:0008006" key="5">
    <source>
        <dbReference type="Google" id="ProtNLM"/>
    </source>
</evidence>
<dbReference type="EMBL" id="FLQZ01000001">
    <property type="protein sequence ID" value="SBT11309.1"/>
    <property type="molecule type" value="Genomic_DNA"/>
</dbReference>
<protein>
    <recommendedName>
        <fullName evidence="5">Arylsulfatase</fullName>
    </recommendedName>
</protein>
<organism evidence="3 4">
    <name type="scientific">Vibrio celticus</name>
    <dbReference type="NCBI Taxonomy" id="446372"/>
    <lineage>
        <taxon>Bacteria</taxon>
        <taxon>Pseudomonadati</taxon>
        <taxon>Pseudomonadota</taxon>
        <taxon>Gammaproteobacteria</taxon>
        <taxon>Vibrionales</taxon>
        <taxon>Vibrionaceae</taxon>
        <taxon>Vibrio</taxon>
    </lineage>
</organism>
<reference evidence="4" key="1">
    <citation type="submission" date="2016-06" db="EMBL/GenBank/DDBJ databases">
        <authorList>
            <person name="Rodrigo-Torres L."/>
            <person name="Arahal D.R."/>
        </authorList>
    </citation>
    <scope>NUCLEOTIDE SEQUENCE [LARGE SCALE GENOMIC DNA]</scope>
    <source>
        <strain evidence="4">CECT 7224</strain>
    </source>
</reference>
<dbReference type="SUPFAM" id="SSF53649">
    <property type="entry name" value="Alkaline phosphatase-like"/>
    <property type="match status" value="1"/>
</dbReference>
<dbReference type="GO" id="GO:0004065">
    <property type="term" value="F:arylsulfatase activity"/>
    <property type="evidence" value="ECO:0007669"/>
    <property type="project" value="TreeGrafter"/>
</dbReference>
<dbReference type="PANTHER" id="PTHR42693:SF33">
    <property type="entry name" value="ARYLSULFATASE"/>
    <property type="match status" value="1"/>
</dbReference>
<sequence length="109" mass="11697">MTISTATSVAVFLLFLMNTMGAKLVKCVLGIAVLAALSGSATAIETSDTKVQPNVLLIYFDDIGYADMGFQNISQDVFTPNMDKIAADGAIFSANYVTDNNWRGINHNK</sequence>
<evidence type="ECO:0000313" key="3">
    <source>
        <dbReference type="EMBL" id="SBT11309.1"/>
    </source>
</evidence>
<evidence type="ECO:0000256" key="1">
    <source>
        <dbReference type="ARBA" id="ARBA00008779"/>
    </source>
</evidence>
<comment type="similarity">
    <text evidence="1">Belongs to the sulfatase family.</text>
</comment>
<keyword evidence="4" id="KW-1185">Reference proteome</keyword>
<feature type="chain" id="PRO_5043048330" description="Arylsulfatase" evidence="2">
    <location>
        <begin position="44"/>
        <end position="109"/>
    </location>
</feature>
<keyword evidence="2" id="KW-0732">Signal</keyword>
<accession>A0A1C3J833</accession>